<feature type="compositionally biased region" description="Low complexity" evidence="1">
    <location>
        <begin position="103"/>
        <end position="114"/>
    </location>
</feature>
<feature type="compositionally biased region" description="Low complexity" evidence="1">
    <location>
        <begin position="192"/>
        <end position="229"/>
    </location>
</feature>
<organism evidence="2 3">
    <name type="scientific">Catenulispora pinistramenti</name>
    <dbReference type="NCBI Taxonomy" id="2705254"/>
    <lineage>
        <taxon>Bacteria</taxon>
        <taxon>Bacillati</taxon>
        <taxon>Actinomycetota</taxon>
        <taxon>Actinomycetes</taxon>
        <taxon>Catenulisporales</taxon>
        <taxon>Catenulisporaceae</taxon>
        <taxon>Catenulispora</taxon>
    </lineage>
</organism>
<feature type="compositionally biased region" description="Basic and acidic residues" evidence="1">
    <location>
        <begin position="230"/>
        <end position="248"/>
    </location>
</feature>
<feature type="compositionally biased region" description="Pro residues" evidence="1">
    <location>
        <begin position="342"/>
        <end position="376"/>
    </location>
</feature>
<feature type="region of interest" description="Disordered" evidence="1">
    <location>
        <begin position="1"/>
        <end position="287"/>
    </location>
</feature>
<dbReference type="Proteomes" id="UP000730482">
    <property type="component" value="Unassembled WGS sequence"/>
</dbReference>
<dbReference type="EMBL" id="JAAFYZ010000399">
    <property type="protein sequence ID" value="MBS2554551.1"/>
    <property type="molecule type" value="Genomic_DNA"/>
</dbReference>
<feature type="compositionally biased region" description="Low complexity" evidence="1">
    <location>
        <begin position="162"/>
        <end position="173"/>
    </location>
</feature>
<feature type="compositionally biased region" description="Basic and acidic residues" evidence="1">
    <location>
        <begin position="257"/>
        <end position="272"/>
    </location>
</feature>
<feature type="compositionally biased region" description="Pro residues" evidence="1">
    <location>
        <begin position="37"/>
        <end position="50"/>
    </location>
</feature>
<dbReference type="RefSeq" id="WP_212022122.1">
    <property type="nucleotide sequence ID" value="NZ_JAAFYZ010000399.1"/>
</dbReference>
<evidence type="ECO:0000313" key="2">
    <source>
        <dbReference type="EMBL" id="MBS2554551.1"/>
    </source>
</evidence>
<evidence type="ECO:0000256" key="1">
    <source>
        <dbReference type="SAM" id="MobiDB-lite"/>
    </source>
</evidence>
<feature type="compositionally biased region" description="Basic and acidic residues" evidence="1">
    <location>
        <begin position="77"/>
        <end position="99"/>
    </location>
</feature>
<feature type="region of interest" description="Disordered" evidence="1">
    <location>
        <begin position="339"/>
        <end position="377"/>
    </location>
</feature>
<proteinExistence type="predicted"/>
<accession>A0ABS5L889</accession>
<comment type="caution">
    <text evidence="2">The sequence shown here is derived from an EMBL/GenBank/DDBJ whole genome shotgun (WGS) entry which is preliminary data.</text>
</comment>
<gene>
    <name evidence="2" type="ORF">KGQ19_47630</name>
</gene>
<sequence>MRTITLADPALTEAPTAWTSARTDLTARAGELRDRTTPPPAEESQTPPPGSLADEEPTREDAGRSADEVTTPVGRRSYLDRERSRRAEQRQTEAGHADPEPQPEQTTPEVEQGQAEIEPEQTVPEPAPEQAGPEQKAGQEQVGVGPEAEQRSAEPEAEEVEATPQAEQEPESATSTDNAAEQAAGPGDEPATESAAERSAAPAATPAAEPGDEPGAGAAPEPAAEPAAEAEPRPVEQRPLLRKERALDPDWIGARPLFRDEAPTRRMPRIEFEPSDGAEPAVPRKAPRIASMRSVVLEPQADPPTLVDPMPPIDPEELVVPDFLRADFVAPATVTKTKVVPRPAPEPAPAAPAPAPAPAAPDPDPPTLIAPPPAPAPVAADGLTVPDFIVPGFSKPAPEPPLRTVLSTVLGPDLWQRCYTEWTPAHCTALARVARNVDGLAPSAGTAVWSTAGAGMRWLGVAREREMLADEVADAIAHPAGATAANQARTVRLYGAAICVALNVPLRRCACHRDLERDVSGELIRLGLAELAGEVP</sequence>
<reference evidence="2 3" key="1">
    <citation type="submission" date="2020-02" db="EMBL/GenBank/DDBJ databases">
        <title>Acidophilic actinobacteria isolated from forest soil.</title>
        <authorList>
            <person name="Golinska P."/>
        </authorList>
    </citation>
    <scope>NUCLEOTIDE SEQUENCE [LARGE SCALE GENOMIC DNA]</scope>
    <source>
        <strain evidence="2 3">NL8</strain>
    </source>
</reference>
<keyword evidence="3" id="KW-1185">Reference proteome</keyword>
<protein>
    <submittedName>
        <fullName evidence="2">Uncharacterized protein</fullName>
    </submittedName>
</protein>
<name>A0ABS5L889_9ACTN</name>
<evidence type="ECO:0000313" key="3">
    <source>
        <dbReference type="Proteomes" id="UP000730482"/>
    </source>
</evidence>